<keyword evidence="1" id="KW-0472">Membrane</keyword>
<evidence type="ECO:0000313" key="4">
    <source>
        <dbReference type="Proteomes" id="UP000179769"/>
    </source>
</evidence>
<dbReference type="SMART" id="SM00267">
    <property type="entry name" value="GGDEF"/>
    <property type="match status" value="1"/>
</dbReference>
<dbReference type="PANTHER" id="PTHR46663">
    <property type="entry name" value="DIGUANYLATE CYCLASE DGCT-RELATED"/>
    <property type="match status" value="1"/>
</dbReference>
<dbReference type="PROSITE" id="PS50887">
    <property type="entry name" value="GGDEF"/>
    <property type="match status" value="1"/>
</dbReference>
<dbReference type="InterPro" id="IPR000160">
    <property type="entry name" value="GGDEF_dom"/>
</dbReference>
<proteinExistence type="predicted"/>
<feature type="transmembrane region" description="Helical" evidence="1">
    <location>
        <begin position="90"/>
        <end position="109"/>
    </location>
</feature>
<feature type="transmembrane region" description="Helical" evidence="1">
    <location>
        <begin position="56"/>
        <end position="78"/>
    </location>
</feature>
<feature type="transmembrane region" description="Helical" evidence="1">
    <location>
        <begin position="303"/>
        <end position="324"/>
    </location>
</feature>
<dbReference type="RefSeq" id="WP_071066050.1">
    <property type="nucleotide sequence ID" value="NZ_MAXA01000245.1"/>
</dbReference>
<feature type="transmembrane region" description="Helical" evidence="1">
    <location>
        <begin position="336"/>
        <end position="354"/>
    </location>
</feature>
<evidence type="ECO:0000256" key="1">
    <source>
        <dbReference type="SAM" id="Phobius"/>
    </source>
</evidence>
<feature type="transmembrane region" description="Helical" evidence="1">
    <location>
        <begin position="159"/>
        <end position="177"/>
    </location>
</feature>
<keyword evidence="4" id="KW-1185">Reference proteome</keyword>
<dbReference type="Pfam" id="PF00990">
    <property type="entry name" value="GGDEF"/>
    <property type="match status" value="1"/>
</dbReference>
<keyword evidence="1" id="KW-0812">Transmembrane</keyword>
<feature type="domain" description="GGDEF" evidence="2">
    <location>
        <begin position="416"/>
        <end position="552"/>
    </location>
</feature>
<dbReference type="EMBL" id="MAXA01000245">
    <property type="protein sequence ID" value="OHV22662.1"/>
    <property type="molecule type" value="Genomic_DNA"/>
</dbReference>
<evidence type="ECO:0000259" key="2">
    <source>
        <dbReference type="PROSITE" id="PS50887"/>
    </source>
</evidence>
<dbReference type="OrthoDB" id="9812260at2"/>
<dbReference type="AlphaFoldDB" id="A0A1S1PPK7"/>
<reference evidence="4" key="1">
    <citation type="submission" date="2016-07" db="EMBL/GenBank/DDBJ databases">
        <title>Frankia sp. NRRL B-16219 Genome sequencing.</title>
        <authorList>
            <person name="Ghodhbane-Gtari F."/>
            <person name="Swanson E."/>
            <person name="Gueddou A."/>
            <person name="Louati M."/>
            <person name="Nouioui I."/>
            <person name="Hezbri K."/>
            <person name="Abebe-Akele F."/>
            <person name="Simpson S."/>
            <person name="Morris K."/>
            <person name="Thomas K."/>
            <person name="Gtari M."/>
            <person name="Tisa L.S."/>
        </authorList>
    </citation>
    <scope>NUCLEOTIDE SEQUENCE [LARGE SCALE GENOMIC DNA]</scope>
    <source>
        <strain evidence="4">NRRL B-16219</strain>
    </source>
</reference>
<dbReference type="InterPro" id="IPR043128">
    <property type="entry name" value="Rev_trsase/Diguanyl_cyclase"/>
</dbReference>
<feature type="transmembrane region" description="Helical" evidence="1">
    <location>
        <begin position="26"/>
        <end position="50"/>
    </location>
</feature>
<feature type="transmembrane region" description="Helical" evidence="1">
    <location>
        <begin position="260"/>
        <end position="282"/>
    </location>
</feature>
<dbReference type="PANTHER" id="PTHR46663:SF4">
    <property type="entry name" value="DIGUANYLATE CYCLASE DGCT-RELATED"/>
    <property type="match status" value="1"/>
</dbReference>
<dbReference type="NCBIfam" id="TIGR00254">
    <property type="entry name" value="GGDEF"/>
    <property type="match status" value="1"/>
</dbReference>
<dbReference type="InterPro" id="IPR029787">
    <property type="entry name" value="Nucleotide_cyclase"/>
</dbReference>
<organism evidence="3 4">
    <name type="scientific">Parafrankia soli</name>
    <dbReference type="NCBI Taxonomy" id="2599596"/>
    <lineage>
        <taxon>Bacteria</taxon>
        <taxon>Bacillati</taxon>
        <taxon>Actinomycetota</taxon>
        <taxon>Actinomycetes</taxon>
        <taxon>Frankiales</taxon>
        <taxon>Frankiaceae</taxon>
        <taxon>Parafrankia</taxon>
    </lineage>
</organism>
<gene>
    <name evidence="3" type="ORF">BBK14_25285</name>
</gene>
<dbReference type="Proteomes" id="UP000179769">
    <property type="component" value="Unassembled WGS sequence"/>
</dbReference>
<dbReference type="InterPro" id="IPR052163">
    <property type="entry name" value="DGC-Regulatory_Protein"/>
</dbReference>
<protein>
    <submittedName>
        <fullName evidence="3">Diguanylate cyclase</fullName>
    </submittedName>
</protein>
<evidence type="ECO:0000313" key="3">
    <source>
        <dbReference type="EMBL" id="OHV22662.1"/>
    </source>
</evidence>
<dbReference type="CDD" id="cd01949">
    <property type="entry name" value="GGDEF"/>
    <property type="match status" value="1"/>
</dbReference>
<dbReference type="SUPFAM" id="SSF55073">
    <property type="entry name" value="Nucleotide cyclase"/>
    <property type="match status" value="1"/>
</dbReference>
<keyword evidence="1" id="KW-1133">Transmembrane helix</keyword>
<feature type="transmembrane region" description="Helical" evidence="1">
    <location>
        <begin position="197"/>
        <end position="217"/>
    </location>
</feature>
<accession>A0A1S1PPK7</accession>
<dbReference type="Gene3D" id="3.30.70.270">
    <property type="match status" value="1"/>
</dbReference>
<feature type="transmembrane region" description="Helical" evidence="1">
    <location>
        <begin position="121"/>
        <end position="138"/>
    </location>
</feature>
<sequence>MSELRGATDATHDLRRSTVSGRTPQLLWWWCAAAAAVALFALEVALAVLLGPRPGVVATMSLNAAAQVAAAAACFWTARRTRPGDRRWRRLIGVMAGSSALASVATAAAVLGGESPRVSSGWYAVLLVFHGVALAGLLSLPTDPVDGRAGRQGRGSSRWYVITMLDCVLIVGSIVLLEWGTVLAAVVRTGAPDLREFLLSLVHSVSVLILVTAVVLIASFRRPRSPATLALLGTGLLAYGLTSNVFVYRVAQHQLDMPPLSVVTFGLAFLLVFLAALLPFPARAPPDGPALDGPAPAGPQATWAYAVLPYAVLGAAGLLVVGKLSIGTQVDRFETYGIAGLLLVALVRQMVTLVENARLLAGIRDQERELHHQAFHDPLTGLANRALFTRRLQRALTRDTDDASDASHAGDAGGGTSLSVLFLDLDEFKHVNDTFGHAAGDELLRISAERLRAGTRTVDTVARLGGDEFAVILDGDGLRNPRRVGERLAAAIQAPCLLAGRPYTPRASLGLVTLDSPARPADPDVLLHQADLAMYAAKRERTGRLKVYRPDMSPPIATPPPG</sequence>
<comment type="caution">
    <text evidence="3">The sequence shown here is derived from an EMBL/GenBank/DDBJ whole genome shotgun (WGS) entry which is preliminary data.</text>
</comment>
<name>A0A1S1PPK7_9ACTN</name>